<reference evidence="1 2" key="1">
    <citation type="journal article" date="2021" name="ACS Chem. Biol.">
        <title>Genomic-Led Discovery of a Novel Glycopeptide Antibiotic by Nonomuraea coxensis DSM 45129.</title>
        <authorList>
            <person name="Yushchuk O."/>
            <person name="Vior N.M."/>
            <person name="Andreo-Vidal A."/>
            <person name="Berini F."/>
            <person name="Ruckert C."/>
            <person name="Busche T."/>
            <person name="Binda E."/>
            <person name="Kalinowski J."/>
            <person name="Truman A.W."/>
            <person name="Marinelli F."/>
        </authorList>
    </citation>
    <scope>NUCLEOTIDE SEQUENCE [LARGE SCALE GENOMIC DNA]</scope>
    <source>
        <strain evidence="1 2">DSM 45129</strain>
    </source>
</reference>
<name>A0ABX8TUY2_9ACTN</name>
<organism evidence="1 2">
    <name type="scientific">Nonomuraea coxensis DSM 45129</name>
    <dbReference type="NCBI Taxonomy" id="1122611"/>
    <lineage>
        <taxon>Bacteria</taxon>
        <taxon>Bacillati</taxon>
        <taxon>Actinomycetota</taxon>
        <taxon>Actinomycetes</taxon>
        <taxon>Streptosporangiales</taxon>
        <taxon>Streptosporangiaceae</taxon>
        <taxon>Nonomuraea</taxon>
    </lineage>
</organism>
<keyword evidence="2" id="KW-1185">Reference proteome</keyword>
<accession>A0ABX8TUY2</accession>
<dbReference type="EMBL" id="CP068985">
    <property type="protein sequence ID" value="QYC39183.1"/>
    <property type="molecule type" value="Genomic_DNA"/>
</dbReference>
<proteinExistence type="predicted"/>
<dbReference type="Proteomes" id="UP000824681">
    <property type="component" value="Chromosome"/>
</dbReference>
<evidence type="ECO:0000313" key="1">
    <source>
        <dbReference type="EMBL" id="QYC39183.1"/>
    </source>
</evidence>
<evidence type="ECO:0000313" key="2">
    <source>
        <dbReference type="Proteomes" id="UP000824681"/>
    </source>
</evidence>
<protein>
    <submittedName>
        <fullName evidence="1">Uncharacterized protein</fullName>
    </submittedName>
</protein>
<dbReference type="RefSeq" id="WP_020546729.1">
    <property type="nucleotide sequence ID" value="NZ_CP068985.1"/>
</dbReference>
<gene>
    <name evidence="1" type="ORF">Nocox_07790</name>
</gene>
<sequence>MEEPAAEAPRALSMPPMVLLARTRKAFLLARAPVVANNQHEWWAKIAIPLGSDVTGGDPSVDYRWVHFKMLTKCQVTPDLAACQPKWPELGQRCRRVTLDLAKAWSLGTSPG</sequence>